<feature type="compositionally biased region" description="Polar residues" evidence="1">
    <location>
        <begin position="57"/>
        <end position="92"/>
    </location>
</feature>
<feature type="domain" description="BZIP" evidence="2">
    <location>
        <begin position="224"/>
        <end position="287"/>
    </location>
</feature>
<dbReference type="KEGG" id="aaf:AURANDRAFT_65281"/>
<evidence type="ECO:0000313" key="4">
    <source>
        <dbReference type="Proteomes" id="UP000002729"/>
    </source>
</evidence>
<feature type="compositionally biased region" description="Low complexity" evidence="1">
    <location>
        <begin position="93"/>
        <end position="123"/>
    </location>
</feature>
<feature type="region of interest" description="Disordered" evidence="1">
    <location>
        <begin position="1"/>
        <end position="146"/>
    </location>
</feature>
<feature type="compositionally biased region" description="Basic and acidic residues" evidence="1">
    <location>
        <begin position="249"/>
        <end position="262"/>
    </location>
</feature>
<evidence type="ECO:0000259" key="2">
    <source>
        <dbReference type="PROSITE" id="PS50217"/>
    </source>
</evidence>
<sequence>MSQPPPQPPAQAPPPAAPAQPQVAKGMLPRRLGIAAPPPGGAPEGPGGLQRPGDALMTSSPYLKSVDSPNLSALSAVATQADSSPAYGTQTTARPAAPRRAAPRAARPFERAQAPLKAAPTAASGPSLRRISSHEQLTATARAPRPLYVAGDAKRAFRTQAAAVAALSSPRGAEPRDLSLPAASGGLPPRPPPGALARGAPKRARADDDSDDGGGGGGDGDSEKQRKDIRRERNREHARISRERKRQKLEHLQEENDALRRKEQVLVDERDRLRERLSTVEHENSQLRTWIRTNSGDDAEPPPPPETIS</sequence>
<accession>F0YDP6</accession>
<feature type="compositionally biased region" description="Polar residues" evidence="1">
    <location>
        <begin position="286"/>
        <end position="296"/>
    </location>
</feature>
<dbReference type="InterPro" id="IPR046347">
    <property type="entry name" value="bZIP_sf"/>
</dbReference>
<dbReference type="GO" id="GO:0003700">
    <property type="term" value="F:DNA-binding transcription factor activity"/>
    <property type="evidence" value="ECO:0007669"/>
    <property type="project" value="InterPro"/>
</dbReference>
<reference evidence="3 4" key="1">
    <citation type="journal article" date="2011" name="Proc. Natl. Acad. Sci. U.S.A.">
        <title>Niche of harmful alga Aureococcus anophagefferens revealed through ecogenomics.</title>
        <authorList>
            <person name="Gobler C.J."/>
            <person name="Berry D.L."/>
            <person name="Dyhrman S.T."/>
            <person name="Wilhelm S.W."/>
            <person name="Salamov A."/>
            <person name="Lobanov A.V."/>
            <person name="Zhang Y."/>
            <person name="Collier J.L."/>
            <person name="Wurch L.L."/>
            <person name="Kustka A.B."/>
            <person name="Dill B.D."/>
            <person name="Shah M."/>
            <person name="VerBerkmoes N.C."/>
            <person name="Kuo A."/>
            <person name="Terry A."/>
            <person name="Pangilinan J."/>
            <person name="Lindquist E.A."/>
            <person name="Lucas S."/>
            <person name="Paulsen I.T."/>
            <person name="Hattenrath-Lehmann T.K."/>
            <person name="Talmage S.C."/>
            <person name="Walker E.A."/>
            <person name="Koch F."/>
            <person name="Burson A.M."/>
            <person name="Marcoval M.A."/>
            <person name="Tang Y.Z."/>
            <person name="Lecleir G.R."/>
            <person name="Coyne K.J."/>
            <person name="Berg G.M."/>
            <person name="Bertrand E.M."/>
            <person name="Saito M.A."/>
            <person name="Gladyshev V.N."/>
            <person name="Grigoriev I.V."/>
        </authorList>
    </citation>
    <scope>NUCLEOTIDE SEQUENCE [LARGE SCALE GENOMIC DNA]</scope>
    <source>
        <strain evidence="4">CCMP 1984</strain>
    </source>
</reference>
<dbReference type="OrthoDB" id="207067at2759"/>
<dbReference type="RefSeq" id="XP_009038420.1">
    <property type="nucleotide sequence ID" value="XM_009040172.1"/>
</dbReference>
<name>F0YDP6_AURAN</name>
<dbReference type="SUPFAM" id="SSF57959">
    <property type="entry name" value="Leucine zipper domain"/>
    <property type="match status" value="1"/>
</dbReference>
<dbReference type="Gene3D" id="1.20.5.170">
    <property type="match status" value="1"/>
</dbReference>
<organism evidence="4">
    <name type="scientific">Aureococcus anophagefferens</name>
    <name type="common">Harmful bloom alga</name>
    <dbReference type="NCBI Taxonomy" id="44056"/>
    <lineage>
        <taxon>Eukaryota</taxon>
        <taxon>Sar</taxon>
        <taxon>Stramenopiles</taxon>
        <taxon>Ochrophyta</taxon>
        <taxon>Pelagophyceae</taxon>
        <taxon>Pelagomonadales</taxon>
        <taxon>Pelagomonadaceae</taxon>
        <taxon>Aureococcus</taxon>
    </lineage>
</organism>
<dbReference type="InParanoid" id="F0YDP6"/>
<dbReference type="Proteomes" id="UP000002729">
    <property type="component" value="Unassembled WGS sequence"/>
</dbReference>
<gene>
    <name evidence="3" type="ORF">AURANDRAFT_65281</name>
</gene>
<feature type="region of interest" description="Disordered" evidence="1">
    <location>
        <begin position="161"/>
        <end position="262"/>
    </location>
</feature>
<dbReference type="EMBL" id="GL833133">
    <property type="protein sequence ID" value="EGB06668.1"/>
    <property type="molecule type" value="Genomic_DNA"/>
</dbReference>
<dbReference type="GeneID" id="20225254"/>
<dbReference type="AlphaFoldDB" id="F0YDP6"/>
<dbReference type="InterPro" id="IPR004827">
    <property type="entry name" value="bZIP"/>
</dbReference>
<feature type="compositionally biased region" description="Pro residues" evidence="1">
    <location>
        <begin position="1"/>
        <end position="18"/>
    </location>
</feature>
<evidence type="ECO:0000256" key="1">
    <source>
        <dbReference type="SAM" id="MobiDB-lite"/>
    </source>
</evidence>
<dbReference type="PROSITE" id="PS50217">
    <property type="entry name" value="BZIP"/>
    <property type="match status" value="1"/>
</dbReference>
<feature type="compositionally biased region" description="Basic and acidic residues" evidence="1">
    <location>
        <begin position="221"/>
        <end position="241"/>
    </location>
</feature>
<feature type="region of interest" description="Disordered" evidence="1">
    <location>
        <begin position="280"/>
        <end position="309"/>
    </location>
</feature>
<dbReference type="SMART" id="SM00338">
    <property type="entry name" value="BRLZ"/>
    <property type="match status" value="1"/>
</dbReference>
<evidence type="ECO:0000313" key="3">
    <source>
        <dbReference type="EMBL" id="EGB06668.1"/>
    </source>
</evidence>
<protein>
    <recommendedName>
        <fullName evidence="2">BZIP domain-containing protein</fullName>
    </recommendedName>
</protein>
<proteinExistence type="predicted"/>
<keyword evidence="4" id="KW-1185">Reference proteome</keyword>